<proteinExistence type="inferred from homology"/>
<comment type="catalytic activity">
    <reaction evidence="6">
        <text>a 2-oxocarboxylate + 2 oxidized [2Fe-2S]-[ferredoxin] + CoA = an acyl-CoA + 2 reduced [2Fe-2S]-[ferredoxin] + CO2 + H(+)</text>
        <dbReference type="Rhea" id="RHEA:42316"/>
        <dbReference type="Rhea" id="RHEA-COMP:10000"/>
        <dbReference type="Rhea" id="RHEA-COMP:10001"/>
        <dbReference type="ChEBI" id="CHEBI:15378"/>
        <dbReference type="ChEBI" id="CHEBI:16526"/>
        <dbReference type="ChEBI" id="CHEBI:33737"/>
        <dbReference type="ChEBI" id="CHEBI:33738"/>
        <dbReference type="ChEBI" id="CHEBI:35179"/>
        <dbReference type="ChEBI" id="CHEBI:57287"/>
        <dbReference type="ChEBI" id="CHEBI:58342"/>
        <dbReference type="EC" id="1.2.7.11"/>
    </reaction>
</comment>
<dbReference type="GO" id="GO:0009097">
    <property type="term" value="P:isoleucine biosynthetic process"/>
    <property type="evidence" value="ECO:0007669"/>
    <property type="project" value="TreeGrafter"/>
</dbReference>
<evidence type="ECO:0000313" key="9">
    <source>
        <dbReference type="EMBL" id="BBG23293.1"/>
    </source>
</evidence>
<dbReference type="GO" id="GO:0019164">
    <property type="term" value="F:pyruvate synthase activity"/>
    <property type="evidence" value="ECO:0007669"/>
    <property type="project" value="UniProtKB-ARBA"/>
</dbReference>
<evidence type="ECO:0000256" key="5">
    <source>
        <dbReference type="ARBA" id="ARBA00023052"/>
    </source>
</evidence>
<dbReference type="PANTHER" id="PTHR18968">
    <property type="entry name" value="THIAMINE PYROPHOSPHATE ENZYMES"/>
    <property type="match status" value="1"/>
</dbReference>
<evidence type="ECO:0000256" key="4">
    <source>
        <dbReference type="ARBA" id="ARBA00012691"/>
    </source>
</evidence>
<dbReference type="GO" id="GO:0030976">
    <property type="term" value="F:thiamine pyrophosphate binding"/>
    <property type="evidence" value="ECO:0007669"/>
    <property type="project" value="InterPro"/>
</dbReference>
<dbReference type="Pfam" id="PF02776">
    <property type="entry name" value="TPP_enzyme_N"/>
    <property type="match status" value="1"/>
</dbReference>
<dbReference type="SUPFAM" id="SSF52467">
    <property type="entry name" value="DHS-like NAD/FAD-binding domain"/>
    <property type="match status" value="1"/>
</dbReference>
<dbReference type="GO" id="GO:0003984">
    <property type="term" value="F:acetolactate synthase activity"/>
    <property type="evidence" value="ECO:0007669"/>
    <property type="project" value="TreeGrafter"/>
</dbReference>
<feature type="domain" description="Thiamine pyrophosphate enzyme N-terminal TPP-binding" evidence="8">
    <location>
        <begin position="3"/>
        <end position="116"/>
    </location>
</feature>
<dbReference type="GO" id="GO:0016787">
    <property type="term" value="F:hydrolase activity"/>
    <property type="evidence" value="ECO:0007669"/>
    <property type="project" value="UniProtKB-KW"/>
</dbReference>
<dbReference type="GeneID" id="41714420"/>
<keyword evidence="5" id="KW-0786">Thiamine pyrophosphate</keyword>
<dbReference type="Gene3D" id="3.40.50.970">
    <property type="match status" value="2"/>
</dbReference>
<dbReference type="OrthoDB" id="6837at2157"/>
<dbReference type="KEGG" id="step:IC006_0577"/>
<dbReference type="GO" id="GO:0005948">
    <property type="term" value="C:acetolactate synthase complex"/>
    <property type="evidence" value="ECO:0007669"/>
    <property type="project" value="TreeGrafter"/>
</dbReference>
<dbReference type="EC" id="1.2.7.11" evidence="4"/>
<dbReference type="GO" id="GO:0047553">
    <property type="term" value="F:2-oxoglutarate synthase activity"/>
    <property type="evidence" value="ECO:0007669"/>
    <property type="project" value="UniProtKB-ARBA"/>
</dbReference>
<evidence type="ECO:0000256" key="3">
    <source>
        <dbReference type="ARBA" id="ARBA00011631"/>
    </source>
</evidence>
<reference evidence="9 10" key="1">
    <citation type="journal article" date="2020" name="Int. J. Syst. Evol. Microbiol.">
        <title>Sulfuracidifex tepidarius gen. nov., sp. nov. and transfer of Sulfolobus metallicus Huber and Stetter 1992 to the genus Sulfuracidifex as Sulfuracidifex metallicus comb. nov.</title>
        <authorList>
            <person name="Itoh T."/>
            <person name="Miura T."/>
            <person name="Sakai H.D."/>
            <person name="Kato S."/>
            <person name="Ohkuma M."/>
            <person name="Takashina T."/>
        </authorList>
    </citation>
    <scope>NUCLEOTIDE SEQUENCE [LARGE SCALE GENOMIC DNA]</scope>
    <source>
        <strain evidence="9 10">IC-006</strain>
    </source>
</reference>
<evidence type="ECO:0000259" key="8">
    <source>
        <dbReference type="Pfam" id="PF02776"/>
    </source>
</evidence>
<evidence type="ECO:0000256" key="6">
    <source>
        <dbReference type="ARBA" id="ARBA00048893"/>
    </source>
</evidence>
<evidence type="ECO:0000259" key="7">
    <source>
        <dbReference type="Pfam" id="PF02775"/>
    </source>
</evidence>
<dbReference type="PANTHER" id="PTHR18968:SF13">
    <property type="entry name" value="ACETOLACTATE SYNTHASE CATALYTIC SUBUNIT, MITOCHONDRIAL"/>
    <property type="match status" value="1"/>
</dbReference>
<dbReference type="GO" id="GO:0050660">
    <property type="term" value="F:flavin adenine dinucleotide binding"/>
    <property type="evidence" value="ECO:0007669"/>
    <property type="project" value="TreeGrafter"/>
</dbReference>
<accession>A0A510DSX0</accession>
<gene>
    <name evidence="9" type="ORF">IC006_0577</name>
</gene>
<evidence type="ECO:0000256" key="1">
    <source>
        <dbReference type="ARBA" id="ARBA00003908"/>
    </source>
</evidence>
<comment type="function">
    <text evidence="1">Catalyzes the coenzyme A-dependent oxidative decarboxylation of different 2-oxoacids such as 2-oxoglutarate, pyruvate and 2-oxobutyrate to form their CoA derivatives.</text>
</comment>
<dbReference type="CDD" id="cd07035">
    <property type="entry name" value="TPP_PYR_POX_like"/>
    <property type="match status" value="1"/>
</dbReference>
<dbReference type="RefSeq" id="WP_054846043.1">
    <property type="nucleotide sequence ID" value="NZ_AP018929.1"/>
</dbReference>
<dbReference type="InterPro" id="IPR029061">
    <property type="entry name" value="THDP-binding"/>
</dbReference>
<dbReference type="Proteomes" id="UP000322983">
    <property type="component" value="Chromosome"/>
</dbReference>
<sequence>MLGAGVVLKGLKEMGVDRLFIVSGTDYPGFIEEKVRMKEGAPDFVVVPHEITAASAAMGYSMAGKLGVVAVHTTPGTANALGIIANAFYARQPLLVVAGRSPYTEEGHPASRSLRSQWAQEFTDQGGLVRQVVKWDFEVRRAEQIAGALARAVHLSESEPRGPVYLVFPREVTVEEGKWRKVNMSPYEPGPREEDLRKAAKMIEESENPVIVTWRAGRRKEWFDSMKYFADTVGVPVVNYVGETVNYAGDMGLDQFDLSSADLVIAVETEVPWPPKKVKVGGKVIKVDVDPGYSRISFYDFPCDLCVMSNPKDFFDRVTPLVSRKEEWRAKVMEMRGEQERKKEERAKALAKEKKVKPDLLSWYVGRMGLTVFNEYPFNFHFGNFSWGQYFGDITFGHLGWTMGASFGYSLATVKATVATVGDGSFIFGVPEAFYYAVRTYETDCKVVIYDNGGWLASEEALDDVFQESVAKERGEFPGAEMRRYNSGEGVKAYGGYYKLVESPWELEEAFSELKGSRLGVLQVVTEKRDPEDEIY</sequence>
<dbReference type="Gene3D" id="3.40.50.1220">
    <property type="entry name" value="TPP-binding domain"/>
    <property type="match status" value="1"/>
</dbReference>
<protein>
    <recommendedName>
        <fullName evidence="4">2-oxoacid oxidoreductase (ferredoxin)</fullName>
        <ecNumber evidence="4">1.2.7.11</ecNumber>
    </recommendedName>
</protein>
<dbReference type="SUPFAM" id="SSF52518">
    <property type="entry name" value="Thiamin diphosphate-binding fold (THDP-binding)"/>
    <property type="match status" value="2"/>
</dbReference>
<dbReference type="Pfam" id="PF02775">
    <property type="entry name" value="TPP_enzyme_C"/>
    <property type="match status" value="1"/>
</dbReference>
<evidence type="ECO:0000256" key="2">
    <source>
        <dbReference type="ARBA" id="ARBA00007812"/>
    </source>
</evidence>
<feature type="domain" description="Thiamine pyrophosphate enzyme TPP-binding" evidence="7">
    <location>
        <begin position="388"/>
        <end position="515"/>
    </location>
</feature>
<dbReference type="GO" id="GO:0009099">
    <property type="term" value="P:L-valine biosynthetic process"/>
    <property type="evidence" value="ECO:0007669"/>
    <property type="project" value="TreeGrafter"/>
</dbReference>
<dbReference type="InterPro" id="IPR011766">
    <property type="entry name" value="TPP_enzyme_TPP-bd"/>
</dbReference>
<name>A0A510DSX0_9CREN</name>
<dbReference type="InterPro" id="IPR045229">
    <property type="entry name" value="TPP_enz"/>
</dbReference>
<evidence type="ECO:0000313" key="10">
    <source>
        <dbReference type="Proteomes" id="UP000322983"/>
    </source>
</evidence>
<dbReference type="InterPro" id="IPR029035">
    <property type="entry name" value="DHS-like_NAD/FAD-binding_dom"/>
</dbReference>
<dbReference type="AlphaFoldDB" id="A0A510DSX0"/>
<keyword evidence="10" id="KW-1185">Reference proteome</keyword>
<organism evidence="9 10">
    <name type="scientific">Sulfuracidifex tepidarius</name>
    <dbReference type="NCBI Taxonomy" id="1294262"/>
    <lineage>
        <taxon>Archaea</taxon>
        <taxon>Thermoproteota</taxon>
        <taxon>Thermoprotei</taxon>
        <taxon>Sulfolobales</taxon>
        <taxon>Sulfolobaceae</taxon>
        <taxon>Sulfuracidifex</taxon>
    </lineage>
</organism>
<dbReference type="InterPro" id="IPR012001">
    <property type="entry name" value="Thiamin_PyroP_enz_TPP-bd_dom"/>
</dbReference>
<dbReference type="GO" id="GO:0018491">
    <property type="term" value="F:2-oxobutyrate synthase activity"/>
    <property type="evidence" value="ECO:0007669"/>
    <property type="project" value="UniProtKB-ARBA"/>
</dbReference>
<dbReference type="STRING" id="1294262.GCA_001316085_01834"/>
<keyword evidence="9" id="KW-0378">Hydrolase</keyword>
<comment type="similarity">
    <text evidence="2">Belongs to the TPP enzyme family.</text>
</comment>
<dbReference type="EMBL" id="AP018929">
    <property type="protein sequence ID" value="BBG23293.1"/>
    <property type="molecule type" value="Genomic_DNA"/>
</dbReference>
<comment type="subunit">
    <text evidence="3">Heterodimer composed of an alpha and a beta subunit.</text>
</comment>
<dbReference type="NCBIfam" id="NF006203">
    <property type="entry name" value="PRK08327.1"/>
    <property type="match status" value="1"/>
</dbReference>